<dbReference type="SUPFAM" id="SSF52047">
    <property type="entry name" value="RNI-like"/>
    <property type="match status" value="1"/>
</dbReference>
<feature type="domain" description="Disease resistance R13L4/SHOC-2-like LRR" evidence="10">
    <location>
        <begin position="550"/>
        <end position="635"/>
    </location>
</feature>
<dbReference type="InterPro" id="IPR027417">
    <property type="entry name" value="P-loop_NTPase"/>
</dbReference>
<keyword evidence="2" id="KW-0433">Leucine-rich repeat</keyword>
<dbReference type="Gene3D" id="1.10.10.10">
    <property type="entry name" value="Winged helix-like DNA-binding domain superfamily/Winged helix DNA-binding domain"/>
    <property type="match status" value="2"/>
</dbReference>
<keyword evidence="5" id="KW-0611">Plant defense</keyword>
<evidence type="ECO:0000256" key="4">
    <source>
        <dbReference type="ARBA" id="ARBA00022741"/>
    </source>
</evidence>
<feature type="domain" description="Disease resistance N-terminal" evidence="8">
    <location>
        <begin position="1227"/>
        <end position="1282"/>
    </location>
</feature>
<dbReference type="PANTHER" id="PTHR23155">
    <property type="entry name" value="DISEASE RESISTANCE PROTEIN RP"/>
    <property type="match status" value="1"/>
</dbReference>
<sequence length="2093" mass="236511">MSAVSVTIGVMRPLLGKLAELAGGEYNKLKGVKKQASFLEKELSAMNFALEKMELMDELDPVARDWRDHVREMSYDMDNCIDDFVRQFGGGHAKVGFIKKTARRLKMLGERHRISDRMEELKALALEANERRLRYKIDECNPNSSSVTIDPRMSTIYVEEAGLVGIEGPSEELLNLLTDTEEKLKVVSILGFGGLGKTTLAKQVYDEIRGKFECTAFVSVSQRPNMTGLLYRIQLKLGMNRSSRVYEVQDIIEDLRQYLTHKRYLIVVDDLWDQSAWNTISRAFPENANGCRVIVTTRVEGVAYGACYGHPECIYGMKPLGEKDSKKLFLHRVYGCEEDHPSQLEDISTEILKKCGGLPLAIITIASLLASHPEELRDEWKSIRNSLGTQFAANPTLEGMKNILNLSYIHLPLHLRACFLHLGIYPEDREIERDDLVRQWSAEGLVNKLHGQDSEVVAKSYFNDLINRSLIQPGRTEDGELVSCRVHDMMLDLILSKCEEHNFLRVECNSEDIARDHGRKYKVRRISMNFSNDGATDGIISGSNHSSLSQVRSLALFGESKYMPPLLHFKHLRVFFFKSFCDKAIDLTVVSQLFQLRYLKVSFEGNIKLPTKIQGLVHLETLELHCNELETPSDIALSKSWGAKPIDLTAISQLFQLRHLKISFRGFSLERKIELPTQLQGLVHLRTLELDCSGELEIPSDIVHLLRLSHLTVPFGTQLPKGIKNMTSLHTLGRFDLDESSLEDIEGLGELTNLRRLGLSVSFPDHLRTTAWVALAHSIGMLHDLRHLCVSGDSSHTSDLLGSLSEHSPHIKVLELGGLRMPRVPKWICGLQCLCRLELNVDTCTDELHALGELPSLVHLRLHMWSIPKDSTVIFSAGSFPVLELCECKSEYDVTAYLAFGAGAMPKLSWLELQFDKSNWGGSAPVGLEHLLSLNSVFVIIRGPEEAKEEAESAFRNCKPRWREVLFSKSRHDTVRQIFWSQFWFSFLLLYIITILLLTVLDYYPMMNYSITSPDFPRKWMGESEKLAANMFDMACENVPFVVYIEFFVKTQDRAARLELQMHVTSLDNIVDALNECETTKFVGARDPIFIFTIFGDALLVGGDVPVDDEYPAQPPTLPRKPHPFDLAATPLQHSVALNHLQPVRLATTRVKMPVSATIGVMRPLLGKLAALAGEEYSKLKGVKKQASFLEKELSAMNAALEKMELMDELDPVARDWRDHVREMRASFLEKELSAMNAALEKMELMDELDPVARDWRDHVREMSYEIENCIDDFLRKFGGGHAKLGFITKTARHLKMLGQRHRIADRMEELKVLALEANNRRISSATIDPRMSTIYVEAAGLVGTDGPTKELIDLLTNTGEKKLKVVSIMGFGGLGKTTLAKQVYDEIGGQYDCTVFVPVSQRPNMTGFMTGLLYRISVQLNLQMERSSPACELQDIINDLGKHLTHRRYLIVLDDLWDQSTWNTISRAFPENGNGSGVIVTTRVEDVAFGACRSRPGCIYRMKPLDEQDSKRLFSRRVYGSEDDHPSQFEEISAEILKKCGGLPLAIITIASLLASRPERLRDEWESIRNSLGAQLAANPTLEGVKSILNLSYIHLPLHLRACLLHLGIYPEDSEIKRDDLVRQWLAEGFVSNLHGQNVEVVAKSYFNDLVNRSLIQPGRMEDGELLSCRVHDMMLDLILSKCNEHNFLRVECNYEDMARDHGRKYKVCRISMNFINGGATNDVASGSIRCSLSKVRSLTLFGKCNYMPPLLHCKYLRVLLFNSWGDKVIDLTDISQLFQLRYLKVSYKGEIKLPTKMQGLVHLETLDLACYLGPEIPSDIVHLPRLSHLMVSHRIKLPKGIRNMKSLHTLHGFHLMCSSLEDIEGLGELTNLRSLILVLLSWDVPSEQERAVGGSIALLHDLRYLNIKGWSSYTSDMLGSLSDHSPHIKVLELGRLRMPRVPKWICGLQCLYQLELDVDTCTDDEFHALGELPSLVHLSLRMRSIPEDSCVTFSAGTFPVLEHFKCTSNYDVTAYLAFGAGAMPKLSWLELGFGKSNWGGATPVGLEHLLSLKVIYVFRRYPEGEMERAEAESAFKNYMQVHPNSPDLHFH</sequence>
<dbReference type="InterPro" id="IPR002182">
    <property type="entry name" value="NB-ARC"/>
</dbReference>
<evidence type="ECO:0000259" key="9">
    <source>
        <dbReference type="Pfam" id="PF23559"/>
    </source>
</evidence>
<feature type="domain" description="Disease resistance protein winged helix" evidence="9">
    <location>
        <begin position="424"/>
        <end position="494"/>
    </location>
</feature>
<evidence type="ECO:0000313" key="11">
    <source>
        <dbReference type="EnsemblPlants" id="EMT12663"/>
    </source>
</evidence>
<evidence type="ECO:0000259" key="10">
    <source>
        <dbReference type="Pfam" id="PF23598"/>
    </source>
</evidence>
<dbReference type="FunFam" id="1.10.10.10:FF:000322">
    <property type="entry name" value="Probable disease resistance protein At1g63360"/>
    <property type="match status" value="2"/>
</dbReference>
<dbReference type="PANTHER" id="PTHR23155:SF906">
    <property type="entry name" value="OS08G0205100 PROTEIN"/>
    <property type="match status" value="1"/>
</dbReference>
<dbReference type="Pfam" id="PF18052">
    <property type="entry name" value="Rx_N"/>
    <property type="match status" value="3"/>
</dbReference>
<feature type="domain" description="Disease resistance N-terminal" evidence="8">
    <location>
        <begin position="1161"/>
        <end position="1224"/>
    </location>
</feature>
<dbReference type="PRINTS" id="PR00364">
    <property type="entry name" value="DISEASERSIST"/>
</dbReference>
<dbReference type="InterPro" id="IPR055414">
    <property type="entry name" value="LRR_R13L4/SHOC2-like"/>
</dbReference>
<proteinExistence type="inferred from homology"/>
<dbReference type="InterPro" id="IPR038005">
    <property type="entry name" value="RX-like_CC"/>
</dbReference>
<evidence type="ECO:0000256" key="3">
    <source>
        <dbReference type="ARBA" id="ARBA00022737"/>
    </source>
</evidence>
<keyword evidence="3" id="KW-0677">Repeat</keyword>
<dbReference type="InterPro" id="IPR032675">
    <property type="entry name" value="LRR_dom_sf"/>
</dbReference>
<dbReference type="Pfam" id="PF00931">
    <property type="entry name" value="NB-ARC"/>
    <property type="match status" value="2"/>
</dbReference>
<dbReference type="CDD" id="cd14798">
    <property type="entry name" value="RX-CC_like"/>
    <property type="match status" value="2"/>
</dbReference>
<dbReference type="FunFam" id="3.40.50.300:FF:001091">
    <property type="entry name" value="Probable disease resistance protein At1g61300"/>
    <property type="match status" value="1"/>
</dbReference>
<evidence type="ECO:0000256" key="2">
    <source>
        <dbReference type="ARBA" id="ARBA00022614"/>
    </source>
</evidence>
<dbReference type="Gene3D" id="3.80.10.10">
    <property type="entry name" value="Ribonuclease Inhibitor"/>
    <property type="match status" value="2"/>
</dbReference>
<comment type="similarity">
    <text evidence="1">Belongs to the disease resistance NB-LRR family.</text>
</comment>
<dbReference type="Gene3D" id="1.20.5.4130">
    <property type="match status" value="3"/>
</dbReference>
<dbReference type="GO" id="GO:0042742">
    <property type="term" value="P:defense response to bacterium"/>
    <property type="evidence" value="ECO:0007669"/>
    <property type="project" value="UniProtKB-ARBA"/>
</dbReference>
<dbReference type="Gene3D" id="3.40.50.300">
    <property type="entry name" value="P-loop containing nucleotide triphosphate hydrolases"/>
    <property type="match status" value="2"/>
</dbReference>
<keyword evidence="6" id="KW-0175">Coiled coil</keyword>
<organism evidence="11">
    <name type="scientific">Aegilops tauschii</name>
    <name type="common">Tausch's goatgrass</name>
    <name type="synonym">Aegilops squarrosa</name>
    <dbReference type="NCBI Taxonomy" id="37682"/>
    <lineage>
        <taxon>Eukaryota</taxon>
        <taxon>Viridiplantae</taxon>
        <taxon>Streptophyta</taxon>
        <taxon>Embryophyta</taxon>
        <taxon>Tracheophyta</taxon>
        <taxon>Spermatophyta</taxon>
        <taxon>Magnoliopsida</taxon>
        <taxon>Liliopsida</taxon>
        <taxon>Poales</taxon>
        <taxon>Poaceae</taxon>
        <taxon>BOP clade</taxon>
        <taxon>Pooideae</taxon>
        <taxon>Triticodae</taxon>
        <taxon>Triticeae</taxon>
        <taxon>Triticinae</taxon>
        <taxon>Aegilops</taxon>
    </lineage>
</organism>
<evidence type="ECO:0000259" key="7">
    <source>
        <dbReference type="Pfam" id="PF00931"/>
    </source>
</evidence>
<dbReference type="Pfam" id="PF23559">
    <property type="entry name" value="WHD_DRP"/>
    <property type="match status" value="2"/>
</dbReference>
<evidence type="ECO:0000256" key="1">
    <source>
        <dbReference type="ARBA" id="ARBA00008894"/>
    </source>
</evidence>
<accession>M8CC30</accession>
<evidence type="ECO:0000259" key="8">
    <source>
        <dbReference type="Pfam" id="PF18052"/>
    </source>
</evidence>
<name>M8CC30_AEGTA</name>
<reference evidence="11" key="1">
    <citation type="submission" date="2015-06" db="UniProtKB">
        <authorList>
            <consortium name="EnsemblPlants"/>
        </authorList>
    </citation>
    <scope>IDENTIFICATION</scope>
</reference>
<feature type="domain" description="NB-ARC" evidence="7">
    <location>
        <begin position="169"/>
        <end position="331"/>
    </location>
</feature>
<dbReference type="InterPro" id="IPR058922">
    <property type="entry name" value="WHD_DRP"/>
</dbReference>
<dbReference type="InterPro" id="IPR042197">
    <property type="entry name" value="Apaf_helical"/>
</dbReference>
<feature type="domain" description="NB-ARC" evidence="7">
    <location>
        <begin position="1350"/>
        <end position="1521"/>
    </location>
</feature>
<dbReference type="Gene3D" id="1.10.8.430">
    <property type="entry name" value="Helical domain of apoptotic protease-activating factors"/>
    <property type="match status" value="2"/>
</dbReference>
<dbReference type="EnsemblPlants" id="EMT12663">
    <property type="protein sequence ID" value="EMT12663"/>
    <property type="gene ID" value="F775_33089"/>
</dbReference>
<dbReference type="InterPro" id="IPR044974">
    <property type="entry name" value="Disease_R_plants"/>
</dbReference>
<dbReference type="GO" id="GO:0043531">
    <property type="term" value="F:ADP binding"/>
    <property type="evidence" value="ECO:0007669"/>
    <property type="project" value="InterPro"/>
</dbReference>
<dbReference type="GO" id="GO:0002758">
    <property type="term" value="P:innate immune response-activating signaling pathway"/>
    <property type="evidence" value="ECO:0007669"/>
    <property type="project" value="UniProtKB-ARBA"/>
</dbReference>
<dbReference type="SUPFAM" id="SSF52540">
    <property type="entry name" value="P-loop containing nucleoside triphosphate hydrolases"/>
    <property type="match status" value="2"/>
</dbReference>
<dbReference type="InterPro" id="IPR041118">
    <property type="entry name" value="Rx_N"/>
</dbReference>
<evidence type="ECO:0000256" key="6">
    <source>
        <dbReference type="ARBA" id="ARBA00023054"/>
    </source>
</evidence>
<dbReference type="Pfam" id="PF23598">
    <property type="entry name" value="LRR_14"/>
    <property type="match status" value="3"/>
</dbReference>
<feature type="domain" description="Disease resistance R13L4/SHOC-2-like LRR" evidence="10">
    <location>
        <begin position="643"/>
        <end position="954"/>
    </location>
</feature>
<protein>
    <submittedName>
        <fullName evidence="11">Disease resistance protein RPP13</fullName>
    </submittedName>
</protein>
<dbReference type="GO" id="GO:0009626">
    <property type="term" value="P:plant-type hypersensitive response"/>
    <property type="evidence" value="ECO:0007669"/>
    <property type="project" value="UniProtKB-ARBA"/>
</dbReference>
<feature type="domain" description="Disease resistance R13L4/SHOC-2-like LRR" evidence="10">
    <location>
        <begin position="1736"/>
        <end position="2090"/>
    </location>
</feature>
<feature type="domain" description="Disease resistance protein winged helix" evidence="9">
    <location>
        <begin position="1610"/>
        <end position="1680"/>
    </location>
</feature>
<feature type="domain" description="Disease resistance N-terminal" evidence="8">
    <location>
        <begin position="10"/>
        <end position="94"/>
    </location>
</feature>
<keyword evidence="4" id="KW-0547">Nucleotide-binding</keyword>
<evidence type="ECO:0000256" key="5">
    <source>
        <dbReference type="ARBA" id="ARBA00022821"/>
    </source>
</evidence>
<dbReference type="InterPro" id="IPR036388">
    <property type="entry name" value="WH-like_DNA-bd_sf"/>
</dbReference>
<dbReference type="SUPFAM" id="SSF52058">
    <property type="entry name" value="L domain-like"/>
    <property type="match status" value="1"/>
</dbReference>